<dbReference type="InterPro" id="IPR002110">
    <property type="entry name" value="Ankyrin_rpt"/>
</dbReference>
<comment type="caution">
    <text evidence="2">The sequence shown here is derived from an EMBL/GenBank/DDBJ whole genome shotgun (WGS) entry which is preliminary data.</text>
</comment>
<feature type="compositionally biased region" description="Basic residues" evidence="1">
    <location>
        <begin position="1"/>
        <end position="10"/>
    </location>
</feature>
<dbReference type="AlphaFoldDB" id="A0AAV4TMG1"/>
<feature type="compositionally biased region" description="Low complexity" evidence="1">
    <location>
        <begin position="56"/>
        <end position="85"/>
    </location>
</feature>
<dbReference type="Pfam" id="PF00023">
    <property type="entry name" value="Ank"/>
    <property type="match status" value="1"/>
</dbReference>
<evidence type="ECO:0000313" key="2">
    <source>
        <dbReference type="EMBL" id="GIY45912.1"/>
    </source>
</evidence>
<dbReference type="EMBL" id="BPLR01011342">
    <property type="protein sequence ID" value="GIY45912.1"/>
    <property type="molecule type" value="Genomic_DNA"/>
</dbReference>
<organism evidence="2 3">
    <name type="scientific">Caerostris extrusa</name>
    <name type="common">Bark spider</name>
    <name type="synonym">Caerostris bankana</name>
    <dbReference type="NCBI Taxonomy" id="172846"/>
    <lineage>
        <taxon>Eukaryota</taxon>
        <taxon>Metazoa</taxon>
        <taxon>Ecdysozoa</taxon>
        <taxon>Arthropoda</taxon>
        <taxon>Chelicerata</taxon>
        <taxon>Arachnida</taxon>
        <taxon>Araneae</taxon>
        <taxon>Araneomorphae</taxon>
        <taxon>Entelegynae</taxon>
        <taxon>Araneoidea</taxon>
        <taxon>Araneidae</taxon>
        <taxon>Caerostris</taxon>
    </lineage>
</organism>
<name>A0AAV4TMG1_CAEEX</name>
<protein>
    <submittedName>
        <fullName evidence="2">ANK_REP_REGION domain-containing protein</fullName>
    </submittedName>
</protein>
<feature type="compositionally biased region" description="Low complexity" evidence="1">
    <location>
        <begin position="31"/>
        <end position="41"/>
    </location>
</feature>
<accession>A0AAV4TMG1</accession>
<feature type="region of interest" description="Disordered" evidence="1">
    <location>
        <begin position="1"/>
        <end position="89"/>
    </location>
</feature>
<feature type="region of interest" description="Disordered" evidence="1">
    <location>
        <begin position="208"/>
        <end position="227"/>
    </location>
</feature>
<reference evidence="2 3" key="1">
    <citation type="submission" date="2021-06" db="EMBL/GenBank/DDBJ databases">
        <title>Caerostris extrusa draft genome.</title>
        <authorList>
            <person name="Kono N."/>
            <person name="Arakawa K."/>
        </authorList>
    </citation>
    <scope>NUCLEOTIDE SEQUENCE [LARGE SCALE GENOMIC DNA]</scope>
</reference>
<dbReference type="Proteomes" id="UP001054945">
    <property type="component" value="Unassembled WGS sequence"/>
</dbReference>
<evidence type="ECO:0000313" key="3">
    <source>
        <dbReference type="Proteomes" id="UP001054945"/>
    </source>
</evidence>
<keyword evidence="3" id="KW-1185">Reference proteome</keyword>
<proteinExistence type="predicted"/>
<sequence>MKIGKPKQPSKHLPPASRGDVLRPVTPSPPASATSPSRRSSWTGRCEPTTHRWSGARSSCTTAAPSSTSPARGPRTSSAGTSPRARAPRPPLFANALHLAVECNSLDVARLLLKYGTDPSEPGLAPSSVEQWRRGQLQLQQLPLPVLIFQVPYNHQQHHQQRRQQRQQEVRAFITPVPRSAAQDGLSHVRRQERLLRRTLHQGRALRPRTFIPGGRGGQRHHGPSTLEVRGVTPGAGWTWRHPAPPGHLPEQSVVVLRPPPAGEGCPDQRTQQPRGVPHQLLDSSDLGLMQKSLVEDAFSCFLAHPVSRVEGGRVLPEHGEQLQELLPAEALPGGQGHQPTVLQGQGGRGDVPPGLPATQQPGEQLAHRGRRLGDVRLHGSKTLQQYKVKRENENTISLISENKIGHLVSWTPAKL</sequence>
<evidence type="ECO:0000256" key="1">
    <source>
        <dbReference type="SAM" id="MobiDB-lite"/>
    </source>
</evidence>
<gene>
    <name evidence="2" type="primary">AVEN_45298_2</name>
    <name evidence="2" type="ORF">CEXT_761451</name>
</gene>
<feature type="region of interest" description="Disordered" evidence="1">
    <location>
        <begin position="331"/>
        <end position="362"/>
    </location>
</feature>